<protein>
    <submittedName>
        <fullName evidence="1">Uncharacterized protein</fullName>
    </submittedName>
</protein>
<name>A0A4Y2CYV1_ARAVE</name>
<comment type="caution">
    <text evidence="1">The sequence shown here is derived from an EMBL/GenBank/DDBJ whole genome shotgun (WGS) entry which is preliminary data.</text>
</comment>
<evidence type="ECO:0000313" key="2">
    <source>
        <dbReference type="Proteomes" id="UP000499080"/>
    </source>
</evidence>
<dbReference type="AlphaFoldDB" id="A0A4Y2CYV1"/>
<gene>
    <name evidence="1" type="ORF">AVEN_29466_1</name>
</gene>
<evidence type="ECO:0000313" key="1">
    <source>
        <dbReference type="EMBL" id="GBM09661.1"/>
    </source>
</evidence>
<sequence>MQQATCTADLQWNRVLSLEPSSTEFKTLPQGHCGLLQCILGSSKSSFDFSSLGSAPPSAPRSNFKRQQEIMDDILWLKFYEETLE</sequence>
<proteinExistence type="predicted"/>
<accession>A0A4Y2CYV1</accession>
<organism evidence="1 2">
    <name type="scientific">Araneus ventricosus</name>
    <name type="common">Orbweaver spider</name>
    <name type="synonym">Epeira ventricosa</name>
    <dbReference type="NCBI Taxonomy" id="182803"/>
    <lineage>
        <taxon>Eukaryota</taxon>
        <taxon>Metazoa</taxon>
        <taxon>Ecdysozoa</taxon>
        <taxon>Arthropoda</taxon>
        <taxon>Chelicerata</taxon>
        <taxon>Arachnida</taxon>
        <taxon>Araneae</taxon>
        <taxon>Araneomorphae</taxon>
        <taxon>Entelegynae</taxon>
        <taxon>Araneoidea</taxon>
        <taxon>Araneidae</taxon>
        <taxon>Araneus</taxon>
    </lineage>
</organism>
<dbReference type="Proteomes" id="UP000499080">
    <property type="component" value="Unassembled WGS sequence"/>
</dbReference>
<reference evidence="1 2" key="1">
    <citation type="journal article" date="2019" name="Sci. Rep.">
        <title>Orb-weaving spider Araneus ventricosus genome elucidates the spidroin gene catalogue.</title>
        <authorList>
            <person name="Kono N."/>
            <person name="Nakamura H."/>
            <person name="Ohtoshi R."/>
            <person name="Moran D.A.P."/>
            <person name="Shinohara A."/>
            <person name="Yoshida Y."/>
            <person name="Fujiwara M."/>
            <person name="Mori M."/>
            <person name="Tomita M."/>
            <person name="Arakawa K."/>
        </authorList>
    </citation>
    <scope>NUCLEOTIDE SEQUENCE [LARGE SCALE GENOMIC DNA]</scope>
</reference>
<dbReference type="EMBL" id="BGPR01164941">
    <property type="protein sequence ID" value="GBM09661.1"/>
    <property type="molecule type" value="Genomic_DNA"/>
</dbReference>
<keyword evidence="2" id="KW-1185">Reference proteome</keyword>